<dbReference type="PANTHER" id="PTHR30456:SF0">
    <property type="entry name" value="PYRIDOXINE 5'-PHOSPHATE SYNTHASE"/>
    <property type="match status" value="1"/>
</dbReference>
<evidence type="ECO:0000313" key="8">
    <source>
        <dbReference type="Proteomes" id="UP001195483"/>
    </source>
</evidence>
<reference evidence="7" key="3">
    <citation type="submission" date="2023-05" db="EMBL/GenBank/DDBJ databases">
        <authorList>
            <person name="Smith C.H."/>
        </authorList>
    </citation>
    <scope>NUCLEOTIDE SEQUENCE</scope>
    <source>
        <strain evidence="7">CHS0354</strain>
        <tissue evidence="7">Mantle</tissue>
    </source>
</reference>
<dbReference type="GO" id="GO:0017111">
    <property type="term" value="F:ribonucleoside triphosphate phosphatase activity"/>
    <property type="evidence" value="ECO:0007669"/>
    <property type="project" value="InterPro"/>
</dbReference>
<keyword evidence="1" id="KW-0963">Cytoplasm</keyword>
<dbReference type="Gene3D" id="3.90.950.10">
    <property type="match status" value="1"/>
</dbReference>
<dbReference type="InterPro" id="IPR002637">
    <property type="entry name" value="RdgB/HAM1"/>
</dbReference>
<evidence type="ECO:0000256" key="3">
    <source>
        <dbReference type="ARBA" id="ARBA00022723"/>
    </source>
</evidence>
<evidence type="ECO:0000256" key="5">
    <source>
        <dbReference type="ARBA" id="ARBA00022842"/>
    </source>
</evidence>
<dbReference type="InterPro" id="IPR036130">
    <property type="entry name" value="Pyridoxine-5'_phos_synth"/>
</dbReference>
<dbReference type="EMBL" id="JAEAOA010001427">
    <property type="protein sequence ID" value="KAK3582592.1"/>
    <property type="molecule type" value="Genomic_DNA"/>
</dbReference>
<protein>
    <submittedName>
        <fullName evidence="7">Uncharacterized protein</fullName>
    </submittedName>
</protein>
<keyword evidence="4" id="KW-0547">Nucleotide-binding</keyword>
<comment type="caution">
    <text evidence="7">The sequence shown here is derived from an EMBL/GenBank/DDBJ whole genome shotgun (WGS) entry which is preliminary data.</text>
</comment>
<dbReference type="InterPro" id="IPR004569">
    <property type="entry name" value="PyrdxlP_synth_PdxJ"/>
</dbReference>
<accession>A0AAE0RZG0</accession>
<organism evidence="7 8">
    <name type="scientific">Potamilus streckersoni</name>
    <dbReference type="NCBI Taxonomy" id="2493646"/>
    <lineage>
        <taxon>Eukaryota</taxon>
        <taxon>Metazoa</taxon>
        <taxon>Spiralia</taxon>
        <taxon>Lophotrochozoa</taxon>
        <taxon>Mollusca</taxon>
        <taxon>Bivalvia</taxon>
        <taxon>Autobranchia</taxon>
        <taxon>Heteroconchia</taxon>
        <taxon>Palaeoheterodonta</taxon>
        <taxon>Unionida</taxon>
        <taxon>Unionoidea</taxon>
        <taxon>Unionidae</taxon>
        <taxon>Ambleminae</taxon>
        <taxon>Lampsilini</taxon>
        <taxon>Potamilus</taxon>
    </lineage>
</organism>
<dbReference type="InterPro" id="IPR013785">
    <property type="entry name" value="Aldolase_TIM"/>
</dbReference>
<dbReference type="HAMAP" id="MF_01405">
    <property type="entry name" value="Non_canon_purine_NTPase"/>
    <property type="match status" value="1"/>
</dbReference>
<reference evidence="7" key="1">
    <citation type="journal article" date="2021" name="Genome Biol. Evol.">
        <title>A High-Quality Reference Genome for a Parasitic Bivalve with Doubly Uniparental Inheritance (Bivalvia: Unionida).</title>
        <authorList>
            <person name="Smith C.H."/>
        </authorList>
    </citation>
    <scope>NUCLEOTIDE SEQUENCE</scope>
    <source>
        <strain evidence="7">CHS0354</strain>
    </source>
</reference>
<dbReference type="SUPFAM" id="SSF52972">
    <property type="entry name" value="ITPase-like"/>
    <property type="match status" value="1"/>
</dbReference>
<dbReference type="GO" id="GO:0033856">
    <property type="term" value="F:pyridoxine 5'-phosphate synthase activity"/>
    <property type="evidence" value="ECO:0007669"/>
    <property type="project" value="InterPro"/>
</dbReference>
<dbReference type="NCBIfam" id="NF003625">
    <property type="entry name" value="PRK05265.1-3"/>
    <property type="match status" value="1"/>
</dbReference>
<dbReference type="Pfam" id="PF03740">
    <property type="entry name" value="PdxJ"/>
    <property type="match status" value="1"/>
</dbReference>
<keyword evidence="8" id="KW-1185">Reference proteome</keyword>
<dbReference type="InterPro" id="IPR029001">
    <property type="entry name" value="ITPase-like_fam"/>
</dbReference>
<keyword evidence="5" id="KW-0460">Magnesium</keyword>
<dbReference type="Gene3D" id="3.20.20.70">
    <property type="entry name" value="Aldolase class I"/>
    <property type="match status" value="1"/>
</dbReference>
<dbReference type="GO" id="GO:0009143">
    <property type="term" value="P:nucleoside triphosphate catabolic process"/>
    <property type="evidence" value="ECO:0007669"/>
    <property type="project" value="InterPro"/>
</dbReference>
<dbReference type="InterPro" id="IPR020922">
    <property type="entry name" value="dITP/XTP_pyrophosphatase"/>
</dbReference>
<dbReference type="PANTHER" id="PTHR30456">
    <property type="entry name" value="PYRIDOXINE 5'-PHOSPHATE SYNTHASE"/>
    <property type="match status" value="1"/>
</dbReference>
<dbReference type="GO" id="GO:0005829">
    <property type="term" value="C:cytosol"/>
    <property type="evidence" value="ECO:0007669"/>
    <property type="project" value="TreeGrafter"/>
</dbReference>
<dbReference type="SUPFAM" id="SSF63892">
    <property type="entry name" value="Pyridoxine 5'-phosphate synthase"/>
    <property type="match status" value="1"/>
</dbReference>
<evidence type="ECO:0000256" key="6">
    <source>
        <dbReference type="ARBA" id="ARBA00023096"/>
    </source>
</evidence>
<dbReference type="GO" id="GO:0047429">
    <property type="term" value="F:nucleoside triphosphate diphosphatase activity"/>
    <property type="evidence" value="ECO:0007669"/>
    <property type="project" value="InterPro"/>
</dbReference>
<dbReference type="Pfam" id="PF01725">
    <property type="entry name" value="Ham1p_like"/>
    <property type="match status" value="1"/>
</dbReference>
<dbReference type="AlphaFoldDB" id="A0AAE0RZG0"/>
<name>A0AAE0RZG0_9BIVA</name>
<dbReference type="HAMAP" id="MF_00279">
    <property type="entry name" value="PdxJ"/>
    <property type="match status" value="1"/>
</dbReference>
<reference evidence="7" key="2">
    <citation type="journal article" date="2021" name="Genome Biol. Evol.">
        <title>Developing a high-quality reference genome for a parasitic bivalve with doubly uniparental inheritance (Bivalvia: Unionida).</title>
        <authorList>
            <person name="Smith C.H."/>
        </authorList>
    </citation>
    <scope>NUCLEOTIDE SEQUENCE</scope>
    <source>
        <strain evidence="7">CHS0354</strain>
        <tissue evidence="7">Mantle</tissue>
    </source>
</reference>
<evidence type="ECO:0000256" key="1">
    <source>
        <dbReference type="ARBA" id="ARBA00022490"/>
    </source>
</evidence>
<keyword evidence="3" id="KW-0479">Metal-binding</keyword>
<evidence type="ECO:0000256" key="2">
    <source>
        <dbReference type="ARBA" id="ARBA00022679"/>
    </source>
</evidence>
<keyword evidence="6" id="KW-0664">Pyridoxine biosynthesis</keyword>
<dbReference type="NCBIfam" id="NF003627">
    <property type="entry name" value="PRK05265.1-5"/>
    <property type="match status" value="1"/>
</dbReference>
<evidence type="ECO:0000256" key="4">
    <source>
        <dbReference type="ARBA" id="ARBA00022741"/>
    </source>
</evidence>
<dbReference type="GO" id="GO:0046872">
    <property type="term" value="F:metal ion binding"/>
    <property type="evidence" value="ECO:0007669"/>
    <property type="project" value="UniProtKB-KW"/>
</dbReference>
<keyword evidence="2" id="KW-0808">Transferase</keyword>
<sequence>MRLAVNIDHFATIRNVRGENQPNLVHVVQLAEQFGVDGIVCHLREDRRHIKDADVFTLRQIVQTRLNLEVAATDEMYNIALKVMPDSVTFVPEKREELTTEGGLVFGSVKDFSSKILRLKEAGITVSAFINVEKNEVEKAVSHGFDFVELHTGGFSACKLYSHKQKVELKQIKEVALYGRESGLGVVAGHGLNYFNASLIRDVDHIEEVSIGHAIVNVGKWKEVQAIFNQHGIALAKETNSLMPDIEETELTLEGNAIKKARTMFYHCHSEEKDVIVFSDDSGLEIEALSLAPGVMSARYAMEVEGDPTLSHNSQANIKTVLKKMGGSKNRKARFRTVVGLVGYMKSKAGINGYFETTTEGIVKGNIAEYARGEKNFGYDPIFIPASFDISNSCMLNQGEGRSFAEMSLEEKNKLSHRRIAFEKAIRLINSLVSGKIRD</sequence>
<gene>
    <name evidence="7" type="ORF">CHS0354_024146</name>
</gene>
<dbReference type="NCBIfam" id="TIGR00559">
    <property type="entry name" value="pdxJ"/>
    <property type="match status" value="1"/>
</dbReference>
<dbReference type="CDD" id="cd00515">
    <property type="entry name" value="HAM1"/>
    <property type="match status" value="1"/>
</dbReference>
<proteinExistence type="inferred from homology"/>
<dbReference type="GO" id="GO:0008615">
    <property type="term" value="P:pyridoxine biosynthetic process"/>
    <property type="evidence" value="ECO:0007669"/>
    <property type="project" value="UniProtKB-KW"/>
</dbReference>
<dbReference type="Proteomes" id="UP001195483">
    <property type="component" value="Unassembled WGS sequence"/>
</dbReference>
<dbReference type="GO" id="GO:0000166">
    <property type="term" value="F:nucleotide binding"/>
    <property type="evidence" value="ECO:0007669"/>
    <property type="project" value="UniProtKB-KW"/>
</dbReference>
<evidence type="ECO:0000313" key="7">
    <source>
        <dbReference type="EMBL" id="KAK3582592.1"/>
    </source>
</evidence>